<protein>
    <submittedName>
        <fullName evidence="2">Uncharacterized protein</fullName>
    </submittedName>
</protein>
<dbReference type="EMBL" id="AJWZ01004831">
    <property type="protein sequence ID" value="EKC64298.1"/>
    <property type="molecule type" value="Genomic_DNA"/>
</dbReference>
<evidence type="ECO:0000313" key="2">
    <source>
        <dbReference type="EMBL" id="EKC64298.1"/>
    </source>
</evidence>
<keyword evidence="1" id="KW-1133">Transmembrane helix</keyword>
<evidence type="ECO:0000256" key="1">
    <source>
        <dbReference type="SAM" id="Phobius"/>
    </source>
</evidence>
<keyword evidence="1" id="KW-0472">Membrane</keyword>
<accession>K1T377</accession>
<proteinExistence type="predicted"/>
<feature type="non-terminal residue" evidence="2">
    <location>
        <position position="1"/>
    </location>
</feature>
<organism evidence="2">
    <name type="scientific">human gut metagenome</name>
    <dbReference type="NCBI Taxonomy" id="408170"/>
    <lineage>
        <taxon>unclassified sequences</taxon>
        <taxon>metagenomes</taxon>
        <taxon>organismal metagenomes</taxon>
    </lineage>
</organism>
<comment type="caution">
    <text evidence="2">The sequence shown here is derived from an EMBL/GenBank/DDBJ whole genome shotgun (WGS) entry which is preliminary data.</text>
</comment>
<dbReference type="AlphaFoldDB" id="K1T377"/>
<name>K1T377_9ZZZZ</name>
<reference evidence="2" key="1">
    <citation type="journal article" date="2013" name="Environ. Microbiol.">
        <title>Microbiota from the distal guts of lean and obese adolescents exhibit partial functional redundancy besides clear differences in community structure.</title>
        <authorList>
            <person name="Ferrer M."/>
            <person name="Ruiz A."/>
            <person name="Lanza F."/>
            <person name="Haange S.B."/>
            <person name="Oberbach A."/>
            <person name="Till H."/>
            <person name="Bargiela R."/>
            <person name="Campoy C."/>
            <person name="Segura M.T."/>
            <person name="Richter M."/>
            <person name="von Bergen M."/>
            <person name="Seifert J."/>
            <person name="Suarez A."/>
        </authorList>
    </citation>
    <scope>NUCLEOTIDE SEQUENCE</scope>
</reference>
<keyword evidence="1" id="KW-0812">Transmembrane</keyword>
<feature type="transmembrane region" description="Helical" evidence="1">
    <location>
        <begin position="21"/>
        <end position="42"/>
    </location>
</feature>
<sequence length="74" mass="8645">NLDPEISELFERVKTMKRKRIITILTYVLLAAAWGAIFVSLFTACNVYEDTTVEIIRCPEIRDTIQLPEWEPME</sequence>
<gene>
    <name evidence="2" type="ORF">OBE_07035</name>
</gene>